<dbReference type="InterPro" id="IPR008952">
    <property type="entry name" value="Tetraspanin_EC2_sf"/>
</dbReference>
<feature type="transmembrane region" description="Helical" evidence="6">
    <location>
        <begin position="109"/>
        <end position="128"/>
    </location>
</feature>
<dbReference type="PIRSF" id="PIRSF002419">
    <property type="entry name" value="Tetraspanin"/>
    <property type="match status" value="1"/>
</dbReference>
<reference evidence="8" key="2">
    <citation type="submission" date="2023-11" db="UniProtKB">
        <authorList>
            <consortium name="WormBaseParasite"/>
        </authorList>
    </citation>
    <scope>IDENTIFICATION</scope>
</reference>
<dbReference type="Pfam" id="PF00335">
    <property type="entry name" value="Tetraspanin"/>
    <property type="match status" value="1"/>
</dbReference>
<dbReference type="CDD" id="cd03156">
    <property type="entry name" value="uroplakin_I_like_LEL"/>
    <property type="match status" value="1"/>
</dbReference>
<protein>
    <recommendedName>
        <fullName evidence="6">Tetraspanin</fullName>
    </recommendedName>
</protein>
<sequence>MCVTLLRVTLLLINSLVGVSALLVTSFGAILIWGKDQIIKESNDVIGPLIYKLYGETVARDYTDLASNILRFTSPFGLVFFVLGIVSLAICLFGFCGACCKNRTCLKTYIGLLLVLVILEITSLSFYYGDRESVFKLARNLAEESLTKYHSIHSSDAESLIFSVVMPALNCCGLVNGSDFDNAPNFQRTTVFNDQTYDLQYPIPCCKMDSQFVIIDPTCPGEFNEKNSNIKQGCWDQLSSILSFYIGSLAISGVVIILFQLSLVIITAVILTTGHP</sequence>
<dbReference type="WBParaSite" id="TREG1_40590.1">
    <property type="protein sequence ID" value="TREG1_40590.1"/>
    <property type="gene ID" value="TREG1_40590"/>
</dbReference>
<accession>A0AA85JLZ2</accession>
<proteinExistence type="inferred from homology"/>
<dbReference type="Proteomes" id="UP000050795">
    <property type="component" value="Unassembled WGS sequence"/>
</dbReference>
<feature type="transmembrane region" description="Helical" evidence="6">
    <location>
        <begin position="76"/>
        <end position="97"/>
    </location>
</feature>
<evidence type="ECO:0000256" key="5">
    <source>
        <dbReference type="ARBA" id="ARBA00023136"/>
    </source>
</evidence>
<organism evidence="7 8">
    <name type="scientific">Trichobilharzia regenti</name>
    <name type="common">Nasal bird schistosome</name>
    <dbReference type="NCBI Taxonomy" id="157069"/>
    <lineage>
        <taxon>Eukaryota</taxon>
        <taxon>Metazoa</taxon>
        <taxon>Spiralia</taxon>
        <taxon>Lophotrochozoa</taxon>
        <taxon>Platyhelminthes</taxon>
        <taxon>Trematoda</taxon>
        <taxon>Digenea</taxon>
        <taxon>Strigeidida</taxon>
        <taxon>Schistosomatoidea</taxon>
        <taxon>Schistosomatidae</taxon>
        <taxon>Trichobilharzia</taxon>
    </lineage>
</organism>
<dbReference type="PANTHER" id="PTHR19282">
    <property type="entry name" value="TETRASPANIN"/>
    <property type="match status" value="1"/>
</dbReference>
<comment type="subcellular location">
    <subcellularLocation>
        <location evidence="1 6">Membrane</location>
        <topology evidence="1 6">Multi-pass membrane protein</topology>
    </subcellularLocation>
</comment>
<dbReference type="InterPro" id="IPR000301">
    <property type="entry name" value="Tetraspanin_animals"/>
</dbReference>
<evidence type="ECO:0000256" key="4">
    <source>
        <dbReference type="ARBA" id="ARBA00022989"/>
    </source>
</evidence>
<dbReference type="GO" id="GO:0016020">
    <property type="term" value="C:membrane"/>
    <property type="evidence" value="ECO:0007669"/>
    <property type="project" value="UniProtKB-SubCell"/>
</dbReference>
<dbReference type="AlphaFoldDB" id="A0AA85JLZ2"/>
<evidence type="ECO:0000313" key="8">
    <source>
        <dbReference type="WBParaSite" id="TREG1_40590.1"/>
    </source>
</evidence>
<evidence type="ECO:0000256" key="3">
    <source>
        <dbReference type="ARBA" id="ARBA00022692"/>
    </source>
</evidence>
<keyword evidence="4 6" id="KW-1133">Transmembrane helix</keyword>
<dbReference type="SUPFAM" id="SSF48652">
    <property type="entry name" value="Tetraspanin"/>
    <property type="match status" value="1"/>
</dbReference>
<keyword evidence="3 6" id="KW-0812">Transmembrane</keyword>
<dbReference type="InterPro" id="IPR018499">
    <property type="entry name" value="Tetraspanin/Peripherin"/>
</dbReference>
<keyword evidence="5 6" id="KW-0472">Membrane</keyword>
<reference evidence="7" key="1">
    <citation type="submission" date="2022-06" db="EMBL/GenBank/DDBJ databases">
        <authorList>
            <person name="Berger JAMES D."/>
            <person name="Berger JAMES D."/>
        </authorList>
    </citation>
    <scope>NUCLEOTIDE SEQUENCE [LARGE SCALE GENOMIC DNA]</scope>
</reference>
<comment type="similarity">
    <text evidence="2 6">Belongs to the tetraspanin (TM4SF) family.</text>
</comment>
<evidence type="ECO:0000256" key="6">
    <source>
        <dbReference type="RuleBase" id="RU361218"/>
    </source>
</evidence>
<keyword evidence="7" id="KW-1185">Reference proteome</keyword>
<evidence type="ECO:0000256" key="1">
    <source>
        <dbReference type="ARBA" id="ARBA00004141"/>
    </source>
</evidence>
<evidence type="ECO:0000313" key="7">
    <source>
        <dbReference type="Proteomes" id="UP000050795"/>
    </source>
</evidence>
<dbReference type="PANTHER" id="PTHR19282:SF522">
    <property type="entry name" value="TETRASPANIN"/>
    <property type="match status" value="1"/>
</dbReference>
<evidence type="ECO:0000256" key="2">
    <source>
        <dbReference type="ARBA" id="ARBA00006840"/>
    </source>
</evidence>
<name>A0AA85JLZ2_TRIRE</name>
<feature type="transmembrane region" description="Helical" evidence="6">
    <location>
        <begin position="12"/>
        <end position="33"/>
    </location>
</feature>
<feature type="transmembrane region" description="Helical" evidence="6">
    <location>
        <begin position="245"/>
        <end position="271"/>
    </location>
</feature>